<gene>
    <name evidence="5" type="ORF">B7R76_06910</name>
</gene>
<dbReference type="PANTHER" id="PTHR10302">
    <property type="entry name" value="SINGLE-STRANDED DNA-BINDING PROTEIN"/>
    <property type="match status" value="1"/>
</dbReference>
<evidence type="ECO:0000256" key="3">
    <source>
        <dbReference type="RuleBase" id="RU000524"/>
    </source>
</evidence>
<dbReference type="CDD" id="cd04496">
    <property type="entry name" value="SSB_OBF"/>
    <property type="match status" value="1"/>
</dbReference>
<dbReference type="InterPro" id="IPR011344">
    <property type="entry name" value="ssDNA-bd"/>
</dbReference>
<comment type="caution">
    <text evidence="2">Lacks conserved residue(s) required for the propagation of feature annotation.</text>
</comment>
<dbReference type="HAMAP" id="MF_00984">
    <property type="entry name" value="SSB"/>
    <property type="match status" value="1"/>
</dbReference>
<accession>A0A2J8AZX1</accession>
<reference evidence="6" key="1">
    <citation type="submission" date="2017-04" db="EMBL/GenBank/DDBJ databases">
        <authorList>
            <person name="Bumgarner R.E."/>
            <person name="Fredricks D.N."/>
            <person name="Srinivasan S."/>
        </authorList>
    </citation>
    <scope>NUCLEOTIDE SEQUENCE [LARGE SCALE GENOMIC DNA]</scope>
    <source>
        <strain evidence="6">KA00405</strain>
    </source>
</reference>
<name>A0A2J8AZX1_9FIRM</name>
<dbReference type="PANTHER" id="PTHR10302:SF27">
    <property type="entry name" value="SINGLE-STRANDED DNA-BINDING PROTEIN"/>
    <property type="match status" value="1"/>
</dbReference>
<comment type="caution">
    <text evidence="5">The sequence shown here is derived from an EMBL/GenBank/DDBJ whole genome shotgun (WGS) entry which is preliminary data.</text>
</comment>
<dbReference type="RefSeq" id="WP_034575362.1">
    <property type="nucleotide sequence ID" value="NZ_NBZD01000004.1"/>
</dbReference>
<dbReference type="GO" id="GO:0003697">
    <property type="term" value="F:single-stranded DNA binding"/>
    <property type="evidence" value="ECO:0007669"/>
    <property type="project" value="UniProtKB-UniRule"/>
</dbReference>
<evidence type="ECO:0000313" key="6">
    <source>
        <dbReference type="Proteomes" id="UP000236394"/>
    </source>
</evidence>
<keyword evidence="1 2" id="KW-0238">DNA-binding</keyword>
<protein>
    <recommendedName>
        <fullName evidence="2 3">Single-stranded DNA-binding protein</fullName>
        <shortName evidence="2">SSB</shortName>
    </recommendedName>
</protein>
<evidence type="ECO:0000256" key="1">
    <source>
        <dbReference type="ARBA" id="ARBA00023125"/>
    </source>
</evidence>
<evidence type="ECO:0000313" key="5">
    <source>
        <dbReference type="EMBL" id="PNH18058.1"/>
    </source>
</evidence>
<dbReference type="InterPro" id="IPR012340">
    <property type="entry name" value="NA-bd_OB-fold"/>
</dbReference>
<dbReference type="Proteomes" id="UP000236394">
    <property type="component" value="Unassembled WGS sequence"/>
</dbReference>
<dbReference type="PROSITE" id="PS50935">
    <property type="entry name" value="SSB"/>
    <property type="match status" value="1"/>
</dbReference>
<dbReference type="EMBL" id="NBZD01000004">
    <property type="protein sequence ID" value="PNH18058.1"/>
    <property type="molecule type" value="Genomic_DNA"/>
</dbReference>
<proteinExistence type="inferred from homology"/>
<dbReference type="NCBIfam" id="TIGR00621">
    <property type="entry name" value="ssb"/>
    <property type="match status" value="1"/>
</dbReference>
<feature type="region of interest" description="Disordered" evidence="4">
    <location>
        <begin position="110"/>
        <end position="172"/>
    </location>
</feature>
<dbReference type="InterPro" id="IPR000424">
    <property type="entry name" value="Primosome_PriB/ssb"/>
</dbReference>
<dbReference type="GO" id="GO:0006260">
    <property type="term" value="P:DNA replication"/>
    <property type="evidence" value="ECO:0007669"/>
    <property type="project" value="InterPro"/>
</dbReference>
<evidence type="ECO:0000256" key="4">
    <source>
        <dbReference type="SAM" id="MobiDB-lite"/>
    </source>
</evidence>
<dbReference type="Pfam" id="PF00436">
    <property type="entry name" value="SSB"/>
    <property type="match status" value="1"/>
</dbReference>
<dbReference type="AlphaFoldDB" id="A0A2J8AZX1"/>
<feature type="compositionally biased region" description="Basic and acidic residues" evidence="4">
    <location>
        <begin position="136"/>
        <end position="147"/>
    </location>
</feature>
<dbReference type="GO" id="GO:0009295">
    <property type="term" value="C:nucleoid"/>
    <property type="evidence" value="ECO:0007669"/>
    <property type="project" value="TreeGrafter"/>
</dbReference>
<evidence type="ECO:0000256" key="2">
    <source>
        <dbReference type="HAMAP-Rule" id="MF_00984"/>
    </source>
</evidence>
<sequence>MNKAILMGRLVRDPELRTTQSNVAVCTFTVAVDRRFKNTNGERQADFIPIVAWRQQAEFVGRYFKQGSRIALVGSIQTRTWDDTEGKRHYVTEVIADEVYFADSKRDAAGSDTYESAPAPSAYNRSTPAAANSEKPAGETKADKSGKPYENTSGNNFNDFMTDDDTTLPFDI</sequence>
<dbReference type="Gene3D" id="2.40.50.140">
    <property type="entry name" value="Nucleic acid-binding proteins"/>
    <property type="match status" value="1"/>
</dbReference>
<comment type="subunit">
    <text evidence="2">Homotetramer.</text>
</comment>
<organism evidence="5 6">
    <name type="scientific">Mageeibacillus indolicus</name>
    <dbReference type="NCBI Taxonomy" id="884684"/>
    <lineage>
        <taxon>Bacteria</taxon>
        <taxon>Bacillati</taxon>
        <taxon>Bacillota</taxon>
        <taxon>Clostridia</taxon>
        <taxon>Eubacteriales</taxon>
        <taxon>Oscillospiraceae</taxon>
        <taxon>Mageeibacillus</taxon>
    </lineage>
</organism>
<dbReference type="SUPFAM" id="SSF50249">
    <property type="entry name" value="Nucleic acid-binding proteins"/>
    <property type="match status" value="1"/>
</dbReference>